<evidence type="ECO:0000313" key="2">
    <source>
        <dbReference type="EMBL" id="OXI31052.1"/>
    </source>
</evidence>
<evidence type="ECO:0000313" key="4">
    <source>
        <dbReference type="Proteomes" id="UP000214600"/>
    </source>
</evidence>
<evidence type="ECO:0000256" key="1">
    <source>
        <dbReference type="SAM" id="Coils"/>
    </source>
</evidence>
<accession>A0A228HMC8</accession>
<accession>A0A6P2LQ94</accession>
<sequence>MSGWSLTANLIKKHVGVLGDSIATAIASFDPETATQVDRDNLAAKLREVAMKLADAKHKNAAAQQAATDLATSIATDEKAAEILIAKFDKKEIDEATLNEFTSNLESNKGKLPGLQQDAAATQQLVDTLQDILNTVEKNLNEFDAKAKAAISSLNQARADEDRANLRRQEQDELNALRSGTGGASTGLAALNRAADAARVRADAATTIADIGQKPIDRQNAVEEARRIAAGGADSATESAVERLRRVAAAGK</sequence>
<name>A0A228HMC8_9BURK</name>
<dbReference type="Proteomes" id="UP000214600">
    <property type="component" value="Unassembled WGS sequence"/>
</dbReference>
<proteinExistence type="predicted"/>
<reference evidence="2" key="1">
    <citation type="submission" date="2017-06" db="EMBL/GenBank/DDBJ databases">
        <authorList>
            <person name="Kim H.J."/>
            <person name="Triplett B.A."/>
        </authorList>
    </citation>
    <scope>NUCLEOTIDE SEQUENCE [LARGE SCALE GENOMIC DNA]</scope>
    <source>
        <strain evidence="2">AU17325</strain>
    </source>
</reference>
<evidence type="ECO:0000313" key="5">
    <source>
        <dbReference type="Proteomes" id="UP000494261"/>
    </source>
</evidence>
<reference evidence="4" key="2">
    <citation type="submission" date="2017-06" db="EMBL/GenBank/DDBJ databases">
        <authorList>
            <person name="LiPuma J."/>
            <person name="Spilker T."/>
        </authorList>
    </citation>
    <scope>NUCLEOTIDE SEQUENCE [LARGE SCALE GENOMIC DNA]</scope>
    <source>
        <strain evidence="4">AU17325</strain>
    </source>
</reference>
<feature type="coiled-coil region" evidence="1">
    <location>
        <begin position="39"/>
        <end position="66"/>
    </location>
</feature>
<dbReference type="Proteomes" id="UP000494261">
    <property type="component" value="Unassembled WGS sequence"/>
</dbReference>
<protein>
    <recommendedName>
        <fullName evidence="6">PspA/IM30 family protein</fullName>
    </recommendedName>
</protein>
<dbReference type="RefSeq" id="WP_089454685.1">
    <property type="nucleotide sequence ID" value="NZ_CABVQC010000021.1"/>
</dbReference>
<evidence type="ECO:0008006" key="6">
    <source>
        <dbReference type="Google" id="ProtNLM"/>
    </source>
</evidence>
<keyword evidence="1" id="KW-0175">Coiled coil</keyword>
<reference evidence="2 4" key="3">
    <citation type="submission" date="2017-08" db="EMBL/GenBank/DDBJ databases">
        <title>WGS of novel Burkholderia cepaca complex species.</title>
        <authorList>
            <person name="Lipuma J."/>
            <person name="Spilker T."/>
        </authorList>
    </citation>
    <scope>NUCLEOTIDE SEQUENCE [LARGE SCALE GENOMIC DNA]</scope>
    <source>
        <strain evidence="2 4">AU17325</strain>
    </source>
</reference>
<dbReference type="EMBL" id="CABVQC010000021">
    <property type="protein sequence ID" value="VWB74099.1"/>
    <property type="molecule type" value="Genomic_DNA"/>
</dbReference>
<evidence type="ECO:0000313" key="3">
    <source>
        <dbReference type="EMBL" id="VWB74099.1"/>
    </source>
</evidence>
<dbReference type="GeneID" id="99665022"/>
<dbReference type="OrthoDB" id="8703572at2"/>
<dbReference type="AlphaFoldDB" id="A0A228HMC8"/>
<reference evidence="3 5" key="4">
    <citation type="submission" date="2019-09" db="EMBL/GenBank/DDBJ databases">
        <authorList>
            <person name="Depoorter E."/>
        </authorList>
    </citation>
    <scope>NUCLEOTIDE SEQUENCE [LARGE SCALE GENOMIC DNA]</scope>
    <source>
        <strain evidence="3">LMG 13014</strain>
    </source>
</reference>
<dbReference type="EMBL" id="NKFA01000045">
    <property type="protein sequence ID" value="OXI31052.1"/>
    <property type="molecule type" value="Genomic_DNA"/>
</dbReference>
<gene>
    <name evidence="3" type="ORF">BLA13014_03378</name>
    <name evidence="2" type="ORF">CFB84_42380</name>
</gene>
<organism evidence="2 4">
    <name type="scientific">Burkholderia aenigmatica</name>
    <dbReference type="NCBI Taxonomy" id="2015348"/>
    <lineage>
        <taxon>Bacteria</taxon>
        <taxon>Pseudomonadati</taxon>
        <taxon>Pseudomonadota</taxon>
        <taxon>Betaproteobacteria</taxon>
        <taxon>Burkholderiales</taxon>
        <taxon>Burkholderiaceae</taxon>
        <taxon>Burkholderia</taxon>
        <taxon>Burkholderia cepacia complex</taxon>
    </lineage>
</organism>